<dbReference type="RefSeq" id="WP_323250347.1">
    <property type="nucleotide sequence ID" value="NZ_JAYFUL010000022.1"/>
</dbReference>
<evidence type="ECO:0008006" key="4">
    <source>
        <dbReference type="Google" id="ProtNLM"/>
    </source>
</evidence>
<feature type="transmembrane region" description="Helical" evidence="1">
    <location>
        <begin position="261"/>
        <end position="281"/>
    </location>
</feature>
<reference evidence="2 3" key="1">
    <citation type="submission" date="2023-12" db="EMBL/GenBank/DDBJ databases">
        <title>Novel species of the genus Arcicella isolated from rivers.</title>
        <authorList>
            <person name="Lu H."/>
        </authorList>
    </citation>
    <scope>NUCLEOTIDE SEQUENCE [LARGE SCALE GENOMIC DNA]</scope>
    <source>
        <strain evidence="2 3">LMG 21963</strain>
    </source>
</reference>
<feature type="transmembrane region" description="Helical" evidence="1">
    <location>
        <begin position="116"/>
        <end position="134"/>
    </location>
</feature>
<feature type="transmembrane region" description="Helical" evidence="1">
    <location>
        <begin position="222"/>
        <end position="241"/>
    </location>
</feature>
<organism evidence="2 3">
    <name type="scientific">Arcicella aquatica</name>
    <dbReference type="NCBI Taxonomy" id="217141"/>
    <lineage>
        <taxon>Bacteria</taxon>
        <taxon>Pseudomonadati</taxon>
        <taxon>Bacteroidota</taxon>
        <taxon>Cytophagia</taxon>
        <taxon>Cytophagales</taxon>
        <taxon>Flectobacillaceae</taxon>
        <taxon>Arcicella</taxon>
    </lineage>
</organism>
<feature type="transmembrane region" description="Helical" evidence="1">
    <location>
        <begin position="140"/>
        <end position="159"/>
    </location>
</feature>
<sequence length="390" mass="44262">MKAYQQQWIDYSYLQAKAQNWFEKGLLTEQQNNDIKKQFVLDYYQPNVFIKIALFLFTALCCIFACSLFLLLFSASSLDSILKGVTTLSLFFAVLSVLLLEFLIKEKKVFQAGIDNALIYFSIGSCCTFLYYQLESSHLPAWLECFFFLPFFVIAYIRYADALVACGIYFLLIITLVDFCLEFTIGKTLLPFVMLFFSLGMNRLVMKLSLRKDYLYYETSLDILKTLSIASFYLSVNYFIVREGNAMINKVFTSVAPQIGLAPLFYFFTTVIPFVYVYIGLKKRDRTFLMLGLLTLAFSFFTYRHYFGVIPTEIALLICGGLMIGGASLAINFLKQPKYGFTYAPDNNLEGFNLDTILLAEVVNSKINTHDKPFKFGGGSSGGGGAGSEY</sequence>
<keyword evidence="1" id="KW-0472">Membrane</keyword>
<protein>
    <recommendedName>
        <fullName evidence="4">DUF2157 domain-containing protein</fullName>
    </recommendedName>
</protein>
<feature type="transmembrane region" description="Helical" evidence="1">
    <location>
        <begin position="81"/>
        <end position="104"/>
    </location>
</feature>
<proteinExistence type="predicted"/>
<keyword evidence="1" id="KW-0812">Transmembrane</keyword>
<evidence type="ECO:0000313" key="2">
    <source>
        <dbReference type="EMBL" id="MEA5258909.1"/>
    </source>
</evidence>
<evidence type="ECO:0000313" key="3">
    <source>
        <dbReference type="Proteomes" id="UP001304671"/>
    </source>
</evidence>
<dbReference type="Proteomes" id="UP001304671">
    <property type="component" value="Unassembled WGS sequence"/>
</dbReference>
<feature type="transmembrane region" description="Helical" evidence="1">
    <location>
        <begin position="166"/>
        <end position="186"/>
    </location>
</feature>
<feature type="transmembrane region" description="Helical" evidence="1">
    <location>
        <begin position="314"/>
        <end position="334"/>
    </location>
</feature>
<name>A0ABU5QQ97_9BACT</name>
<feature type="transmembrane region" description="Helical" evidence="1">
    <location>
        <begin position="192"/>
        <end position="210"/>
    </location>
</feature>
<feature type="transmembrane region" description="Helical" evidence="1">
    <location>
        <begin position="52"/>
        <end position="75"/>
    </location>
</feature>
<feature type="transmembrane region" description="Helical" evidence="1">
    <location>
        <begin position="288"/>
        <end position="308"/>
    </location>
</feature>
<comment type="caution">
    <text evidence="2">The sequence shown here is derived from an EMBL/GenBank/DDBJ whole genome shotgun (WGS) entry which is preliminary data.</text>
</comment>
<keyword evidence="3" id="KW-1185">Reference proteome</keyword>
<evidence type="ECO:0000256" key="1">
    <source>
        <dbReference type="SAM" id="Phobius"/>
    </source>
</evidence>
<keyword evidence="1" id="KW-1133">Transmembrane helix</keyword>
<accession>A0ABU5QQ97</accession>
<dbReference type="EMBL" id="JAYFUL010000022">
    <property type="protein sequence ID" value="MEA5258909.1"/>
    <property type="molecule type" value="Genomic_DNA"/>
</dbReference>
<gene>
    <name evidence="2" type="ORF">VB264_14015</name>
</gene>